<dbReference type="Proteomes" id="UP001144978">
    <property type="component" value="Unassembled WGS sequence"/>
</dbReference>
<sequence>MPPPLPFDVLEHIIQLLRRDKRTLAACCLVCREFKTIASPLIVPWSEVSLTPSDKCLETPSVKQFLDDMAANPEQAASYDQLTLSYESEEPQRSPPPVPVTRVIEMLVALCNHLPEVRDLRLESFRFNEPALCGLLTVAGRIPTIESLSLYGQDFESEQSPLWPHASVESWSASAGGSSRWALQRLVLFGAASLRPSYGAWCLSSSNRARASLSNRSSFARHIPHSTRP</sequence>
<protein>
    <submittedName>
        <fullName evidence="1">Uncharacterized protein</fullName>
    </submittedName>
</protein>
<evidence type="ECO:0000313" key="1">
    <source>
        <dbReference type="EMBL" id="KAJ2991690.1"/>
    </source>
</evidence>
<organism evidence="1 2">
    <name type="scientific">Trametes sanguinea</name>
    <dbReference type="NCBI Taxonomy" id="158606"/>
    <lineage>
        <taxon>Eukaryota</taxon>
        <taxon>Fungi</taxon>
        <taxon>Dikarya</taxon>
        <taxon>Basidiomycota</taxon>
        <taxon>Agaricomycotina</taxon>
        <taxon>Agaricomycetes</taxon>
        <taxon>Polyporales</taxon>
        <taxon>Polyporaceae</taxon>
        <taxon>Trametes</taxon>
    </lineage>
</organism>
<name>A0ACC1PGT4_9APHY</name>
<evidence type="ECO:0000313" key="2">
    <source>
        <dbReference type="Proteomes" id="UP001144978"/>
    </source>
</evidence>
<dbReference type="EMBL" id="JANSHE010002467">
    <property type="protein sequence ID" value="KAJ2991690.1"/>
    <property type="molecule type" value="Genomic_DNA"/>
</dbReference>
<reference evidence="1" key="1">
    <citation type="submission" date="2022-08" db="EMBL/GenBank/DDBJ databases">
        <title>Genome Sequence of Pycnoporus sanguineus.</title>
        <authorList>
            <person name="Buettner E."/>
        </authorList>
    </citation>
    <scope>NUCLEOTIDE SEQUENCE</scope>
    <source>
        <strain evidence="1">CG-C14</strain>
    </source>
</reference>
<gene>
    <name evidence="1" type="ORF">NUW54_g8126</name>
</gene>
<comment type="caution">
    <text evidence="1">The sequence shown here is derived from an EMBL/GenBank/DDBJ whole genome shotgun (WGS) entry which is preliminary data.</text>
</comment>
<keyword evidence="2" id="KW-1185">Reference proteome</keyword>
<proteinExistence type="predicted"/>
<accession>A0ACC1PGT4</accession>